<organism evidence="7 8">
    <name type="scientific">Ephemerocybe angulata</name>
    <dbReference type="NCBI Taxonomy" id="980116"/>
    <lineage>
        <taxon>Eukaryota</taxon>
        <taxon>Fungi</taxon>
        <taxon>Dikarya</taxon>
        <taxon>Basidiomycota</taxon>
        <taxon>Agaricomycotina</taxon>
        <taxon>Agaricomycetes</taxon>
        <taxon>Agaricomycetidae</taxon>
        <taxon>Agaricales</taxon>
        <taxon>Agaricineae</taxon>
        <taxon>Psathyrellaceae</taxon>
        <taxon>Ephemerocybe</taxon>
    </lineage>
</organism>
<evidence type="ECO:0000256" key="1">
    <source>
        <dbReference type="ARBA" id="ARBA00004123"/>
    </source>
</evidence>
<gene>
    <name evidence="7" type="ORF">D9611_002693</name>
</gene>
<keyword evidence="4 5" id="KW-0539">Nucleus</keyword>
<reference evidence="7 8" key="1">
    <citation type="journal article" date="2020" name="ISME J.">
        <title>Uncovering the hidden diversity of litter-decomposition mechanisms in mushroom-forming fungi.</title>
        <authorList>
            <person name="Floudas D."/>
            <person name="Bentzer J."/>
            <person name="Ahren D."/>
            <person name="Johansson T."/>
            <person name="Persson P."/>
            <person name="Tunlid A."/>
        </authorList>
    </citation>
    <scope>NUCLEOTIDE SEQUENCE [LARGE SCALE GENOMIC DNA]</scope>
    <source>
        <strain evidence="7 8">CBS 175.51</strain>
    </source>
</reference>
<protein>
    <recommendedName>
        <fullName evidence="5">Ribosome biogenesis regulatory protein</fullName>
    </recommendedName>
</protein>
<evidence type="ECO:0000256" key="4">
    <source>
        <dbReference type="ARBA" id="ARBA00023242"/>
    </source>
</evidence>
<evidence type="ECO:0000256" key="3">
    <source>
        <dbReference type="ARBA" id="ARBA00022517"/>
    </source>
</evidence>
<dbReference type="OrthoDB" id="28455at2759"/>
<feature type="compositionally biased region" description="Basic and acidic residues" evidence="6">
    <location>
        <begin position="220"/>
        <end position="251"/>
    </location>
</feature>
<dbReference type="Pfam" id="PF04939">
    <property type="entry name" value="RRS1"/>
    <property type="match status" value="1"/>
</dbReference>
<keyword evidence="3 5" id="KW-0690">Ribosome biogenesis</keyword>
<dbReference type="AlphaFoldDB" id="A0A8H5C3C1"/>
<feature type="compositionally biased region" description="Polar residues" evidence="6">
    <location>
        <begin position="208"/>
        <end position="217"/>
    </location>
</feature>
<evidence type="ECO:0000313" key="8">
    <source>
        <dbReference type="Proteomes" id="UP000541558"/>
    </source>
</evidence>
<feature type="region of interest" description="Disordered" evidence="6">
    <location>
        <begin position="187"/>
        <end position="316"/>
    </location>
</feature>
<evidence type="ECO:0000256" key="2">
    <source>
        <dbReference type="ARBA" id="ARBA00010077"/>
    </source>
</evidence>
<dbReference type="InterPro" id="IPR007023">
    <property type="entry name" value="Ribosom_reg"/>
</dbReference>
<comment type="subcellular location">
    <subcellularLocation>
        <location evidence="1 5">Nucleus</location>
    </subcellularLocation>
</comment>
<dbReference type="GO" id="GO:0005634">
    <property type="term" value="C:nucleus"/>
    <property type="evidence" value="ECO:0007669"/>
    <property type="project" value="UniProtKB-SubCell"/>
</dbReference>
<evidence type="ECO:0000256" key="6">
    <source>
        <dbReference type="SAM" id="MobiDB-lite"/>
    </source>
</evidence>
<keyword evidence="8" id="KW-1185">Reference proteome</keyword>
<name>A0A8H5C3C1_9AGAR</name>
<dbReference type="GO" id="GO:0042254">
    <property type="term" value="P:ribosome biogenesis"/>
    <property type="evidence" value="ECO:0007669"/>
    <property type="project" value="UniProtKB-KW"/>
</dbReference>
<accession>A0A8H5C3C1</accession>
<comment type="function">
    <text evidence="5">Involved in ribosomal large subunit assembly.</text>
</comment>
<evidence type="ECO:0000313" key="7">
    <source>
        <dbReference type="EMBL" id="KAF5333172.1"/>
    </source>
</evidence>
<evidence type="ECO:0000256" key="5">
    <source>
        <dbReference type="RuleBase" id="RU364132"/>
    </source>
</evidence>
<comment type="similarity">
    <text evidence="2 5">Belongs to the RRS1 family.</text>
</comment>
<feature type="compositionally biased region" description="Basic and acidic residues" evidence="6">
    <location>
        <begin position="261"/>
        <end position="274"/>
    </location>
</feature>
<dbReference type="EMBL" id="JAACJK010000109">
    <property type="protein sequence ID" value="KAF5333172.1"/>
    <property type="molecule type" value="Genomic_DNA"/>
</dbReference>
<proteinExistence type="inferred from homology"/>
<feature type="compositionally biased region" description="Low complexity" evidence="6">
    <location>
        <begin position="187"/>
        <end position="199"/>
    </location>
</feature>
<dbReference type="Proteomes" id="UP000541558">
    <property type="component" value="Unassembled WGS sequence"/>
</dbReference>
<sequence>MDVTSILDAQKAKQQNVTVEKETPLEIDAGHLMVSDLNPIDEESYNENLEDHLRALARDGTQALLAALFSLPTQKSADGPLAQLPARTYQLPRQKQLPKPKPPTKWERFAAAKGISHVKRDKKEWDEERQEWVNRWGKDGKNRRVEEQWLTEVKRNADTDHNPQLAARHERKERIAKNEKQHLANLARASGSSASGPSSRKAELEKSIATTRASTASMGKFDRKLDGEKKLRGVKRKFDPAERSVVDEQKSALKLIGSMDSDARKMRKAPRENEEGSVNARKAIRFASKGKGAASMAGGETRGKSSFAKGKKGGRR</sequence>
<feature type="compositionally biased region" description="Low complexity" evidence="6">
    <location>
        <begin position="287"/>
        <end position="308"/>
    </location>
</feature>
<comment type="caution">
    <text evidence="7">The sequence shown here is derived from an EMBL/GenBank/DDBJ whole genome shotgun (WGS) entry which is preliminary data.</text>
</comment>